<feature type="chain" id="PRO_5028824486" description="Solute-binding protein family 3/N-terminal domain-containing protein" evidence="1">
    <location>
        <begin position="28"/>
        <end position="275"/>
    </location>
</feature>
<dbReference type="InterPro" id="IPR001638">
    <property type="entry name" value="Solute-binding_3/MltF_N"/>
</dbReference>
<feature type="signal peptide" evidence="1">
    <location>
        <begin position="1"/>
        <end position="27"/>
    </location>
</feature>
<dbReference type="PROSITE" id="PS51257">
    <property type="entry name" value="PROKAR_LIPOPROTEIN"/>
    <property type="match status" value="1"/>
</dbReference>
<evidence type="ECO:0000313" key="3">
    <source>
        <dbReference type="EMBL" id="CAB3723306.1"/>
    </source>
</evidence>
<dbReference type="RefSeq" id="WP_175193777.1">
    <property type="nucleotide sequence ID" value="NZ_CADIJO010000015.1"/>
</dbReference>
<dbReference type="Pfam" id="PF00497">
    <property type="entry name" value="SBP_bac_3"/>
    <property type="match status" value="1"/>
</dbReference>
<evidence type="ECO:0000256" key="1">
    <source>
        <dbReference type="SAM" id="SignalP"/>
    </source>
</evidence>
<gene>
    <name evidence="3" type="ORF">LMG3458_04168</name>
</gene>
<evidence type="ECO:0000313" key="4">
    <source>
        <dbReference type="Proteomes" id="UP000494111"/>
    </source>
</evidence>
<proteinExistence type="predicted"/>
<sequence>MTRRFPLALLAAGLVACVTAAAGTAAADGLASARQRGELVVGVPYLAPAPVAGAKIRTPDGLDIAMAEKLAQDLGLPFSLRQVAPADAARLLAAGDVDVVLADRSQPAANPLPAGVAALPTGYAARPKAVIRSDTAMRQPSDARGRSVCMAEAAVGAQALAQGWGAVVRTYRVPSDALVAVREGSCDIGLVDDAVWEPLMRFPEWKKFSATLAADGARHERVWLLPAADTAAQAWLGERMREWSRAGAWKALPAKWARDVAFDVYLDQEVADCHG</sequence>
<dbReference type="EMBL" id="CADIJO010000015">
    <property type="protein sequence ID" value="CAB3723306.1"/>
    <property type="molecule type" value="Genomic_DNA"/>
</dbReference>
<dbReference type="SUPFAM" id="SSF53850">
    <property type="entry name" value="Periplasmic binding protein-like II"/>
    <property type="match status" value="1"/>
</dbReference>
<evidence type="ECO:0000259" key="2">
    <source>
        <dbReference type="SMART" id="SM00062"/>
    </source>
</evidence>
<dbReference type="Gene3D" id="3.40.190.10">
    <property type="entry name" value="Periplasmic binding protein-like II"/>
    <property type="match status" value="2"/>
</dbReference>
<dbReference type="Proteomes" id="UP000494111">
    <property type="component" value="Unassembled WGS sequence"/>
</dbReference>
<dbReference type="SMART" id="SM00062">
    <property type="entry name" value="PBPb"/>
    <property type="match status" value="1"/>
</dbReference>
<name>A0A6S7AAZ2_9BURK</name>
<organism evidence="3 4">
    <name type="scientific">Achromobacter deleyi</name>
    <dbReference type="NCBI Taxonomy" id="1353891"/>
    <lineage>
        <taxon>Bacteria</taxon>
        <taxon>Pseudomonadati</taxon>
        <taxon>Pseudomonadota</taxon>
        <taxon>Betaproteobacteria</taxon>
        <taxon>Burkholderiales</taxon>
        <taxon>Alcaligenaceae</taxon>
        <taxon>Achromobacter</taxon>
    </lineage>
</organism>
<accession>A0A6S7AAZ2</accession>
<feature type="domain" description="Solute-binding protein family 3/N-terminal" evidence="2">
    <location>
        <begin position="38"/>
        <end position="260"/>
    </location>
</feature>
<protein>
    <recommendedName>
        <fullName evidence="2">Solute-binding protein family 3/N-terminal domain-containing protein</fullName>
    </recommendedName>
</protein>
<reference evidence="3 4" key="1">
    <citation type="submission" date="2020-04" db="EMBL/GenBank/DDBJ databases">
        <authorList>
            <person name="De Canck E."/>
        </authorList>
    </citation>
    <scope>NUCLEOTIDE SEQUENCE [LARGE SCALE GENOMIC DNA]</scope>
    <source>
        <strain evidence="3 4">LMG 3458</strain>
    </source>
</reference>
<dbReference type="AlphaFoldDB" id="A0A6S7AAZ2"/>
<keyword evidence="1" id="KW-0732">Signal</keyword>